<accession>A0A318SY32</accession>
<gene>
    <name evidence="2" type="ORF">C7477_1349</name>
</gene>
<keyword evidence="3" id="KW-1185">Reference proteome</keyword>
<evidence type="ECO:0000259" key="1">
    <source>
        <dbReference type="Pfam" id="PF00535"/>
    </source>
</evidence>
<dbReference type="PANTHER" id="PTHR22916:SF3">
    <property type="entry name" value="UDP-GLCNAC:BETAGAL BETA-1,3-N-ACETYLGLUCOSAMINYLTRANSFERASE-LIKE PROTEIN 1"/>
    <property type="match status" value="1"/>
</dbReference>
<feature type="domain" description="Glycosyltransferase 2-like" evidence="1">
    <location>
        <begin position="6"/>
        <end position="131"/>
    </location>
</feature>
<reference evidence="2 3" key="1">
    <citation type="submission" date="2018-06" db="EMBL/GenBank/DDBJ databases">
        <title>Genomic Encyclopedia of Type Strains, Phase III (KMG-III): the genomes of soil and plant-associated and newly described type strains.</title>
        <authorList>
            <person name="Whitman W."/>
        </authorList>
    </citation>
    <scope>NUCLEOTIDE SEQUENCE [LARGE SCALE GENOMIC DNA]</scope>
    <source>
        <strain evidence="2 3">ORS 1419</strain>
    </source>
</reference>
<dbReference type="EMBL" id="QJTF01000034">
    <property type="protein sequence ID" value="PYE85246.1"/>
    <property type="molecule type" value="Genomic_DNA"/>
</dbReference>
<dbReference type="OrthoDB" id="5291101at2"/>
<name>A0A318SY32_9HYPH</name>
<evidence type="ECO:0000313" key="2">
    <source>
        <dbReference type="EMBL" id="PYE85246.1"/>
    </source>
</evidence>
<dbReference type="Gene3D" id="3.90.550.10">
    <property type="entry name" value="Spore Coat Polysaccharide Biosynthesis Protein SpsA, Chain A"/>
    <property type="match status" value="1"/>
</dbReference>
<keyword evidence="2" id="KW-0808">Transferase</keyword>
<dbReference type="AlphaFoldDB" id="A0A318SY32"/>
<dbReference type="GO" id="GO:0016758">
    <property type="term" value="F:hexosyltransferase activity"/>
    <property type="evidence" value="ECO:0007669"/>
    <property type="project" value="UniProtKB-ARBA"/>
</dbReference>
<dbReference type="PANTHER" id="PTHR22916">
    <property type="entry name" value="GLYCOSYLTRANSFERASE"/>
    <property type="match status" value="1"/>
</dbReference>
<protein>
    <submittedName>
        <fullName evidence="2">Glycosyltransferase involved in cell wall biosynthesis</fullName>
    </submittedName>
</protein>
<evidence type="ECO:0000313" key="3">
    <source>
        <dbReference type="Proteomes" id="UP000247454"/>
    </source>
</evidence>
<proteinExistence type="predicted"/>
<sequence length="252" mass="28496">MHRRVSIITVCRNSAKTIAATLESVRSQTSSNIEHIVIDGASTDGTQEIINAHRAQIAYFISEPDTGPYDAMNKGLTQATGDIICFLNSDDIYTHPDVVARVATQMMQRDLEVLYGDVVFSSAAFPERVIRRYRSGSFTPARLAWGWMPAHPALFMTADIYRRIGNFDTRYKIAGDYDFIIRAFWEKQIKAEHIPETLVRMQTGGISNAGWRSKLLLNREVLEACRNNGVRTNLLMILSKYPRKTFELLATT</sequence>
<dbReference type="SUPFAM" id="SSF53448">
    <property type="entry name" value="Nucleotide-diphospho-sugar transferases"/>
    <property type="match status" value="1"/>
</dbReference>
<dbReference type="Pfam" id="PF00535">
    <property type="entry name" value="Glycos_transf_2"/>
    <property type="match status" value="1"/>
</dbReference>
<dbReference type="RefSeq" id="WP_110754593.1">
    <property type="nucleotide sequence ID" value="NZ_QJTF01000034.1"/>
</dbReference>
<dbReference type="CDD" id="cd06433">
    <property type="entry name" value="GT_2_WfgS_like"/>
    <property type="match status" value="1"/>
</dbReference>
<dbReference type="InterPro" id="IPR029044">
    <property type="entry name" value="Nucleotide-diphossugar_trans"/>
</dbReference>
<comment type="caution">
    <text evidence="2">The sequence shown here is derived from an EMBL/GenBank/DDBJ whole genome shotgun (WGS) entry which is preliminary data.</text>
</comment>
<dbReference type="Proteomes" id="UP000247454">
    <property type="component" value="Unassembled WGS sequence"/>
</dbReference>
<organism evidence="2 3">
    <name type="scientific">Phyllobacterium leguminum</name>
    <dbReference type="NCBI Taxonomy" id="314237"/>
    <lineage>
        <taxon>Bacteria</taxon>
        <taxon>Pseudomonadati</taxon>
        <taxon>Pseudomonadota</taxon>
        <taxon>Alphaproteobacteria</taxon>
        <taxon>Hyphomicrobiales</taxon>
        <taxon>Phyllobacteriaceae</taxon>
        <taxon>Phyllobacterium</taxon>
    </lineage>
</organism>
<dbReference type="InterPro" id="IPR001173">
    <property type="entry name" value="Glyco_trans_2-like"/>
</dbReference>